<evidence type="ECO:0000256" key="1">
    <source>
        <dbReference type="SAM" id="Coils"/>
    </source>
</evidence>
<reference evidence="3" key="1">
    <citation type="submission" date="2022-11" db="UniProtKB">
        <authorList>
            <consortium name="WormBaseParasite"/>
        </authorList>
    </citation>
    <scope>IDENTIFICATION</scope>
</reference>
<dbReference type="WBParaSite" id="scf7180000421361.g6754">
    <property type="protein sequence ID" value="scf7180000421361.g6754"/>
    <property type="gene ID" value="scf7180000421361.g6754"/>
</dbReference>
<sequence>MYIVLIFNRKCENGRLIKDTEEQIGANTDRLDKHDEEMADMKKKLSDEIDERVKRDNEIAELRALLNKLDKKDEEGRKKLEDRINVMEANMTEMRIDINMLKNWKEDIETEKLQARLQAEEDKSGDDGCSTEENPEKFLKKKGVGYAKKAAKKVIGGLETACVVKTAGLGAPLCSLAGEGLEWVADKGITELCKLAGEGIKLVKEGVGKAVDWVADGVKSILPW</sequence>
<keyword evidence="1" id="KW-0175">Coiled coil</keyword>
<proteinExistence type="predicted"/>
<name>A0A915NYD0_9BILA</name>
<protein>
    <submittedName>
        <fullName evidence="3">Uncharacterized protein</fullName>
    </submittedName>
</protein>
<dbReference type="Proteomes" id="UP000887560">
    <property type="component" value="Unplaced"/>
</dbReference>
<dbReference type="AlphaFoldDB" id="A0A915NYD0"/>
<accession>A0A915NYD0</accession>
<evidence type="ECO:0000313" key="2">
    <source>
        <dbReference type="Proteomes" id="UP000887560"/>
    </source>
</evidence>
<feature type="coiled-coil region" evidence="1">
    <location>
        <begin position="17"/>
        <end position="121"/>
    </location>
</feature>
<organism evidence="2 3">
    <name type="scientific">Meloidogyne floridensis</name>
    <dbReference type="NCBI Taxonomy" id="298350"/>
    <lineage>
        <taxon>Eukaryota</taxon>
        <taxon>Metazoa</taxon>
        <taxon>Ecdysozoa</taxon>
        <taxon>Nematoda</taxon>
        <taxon>Chromadorea</taxon>
        <taxon>Rhabditida</taxon>
        <taxon>Tylenchina</taxon>
        <taxon>Tylenchomorpha</taxon>
        <taxon>Tylenchoidea</taxon>
        <taxon>Meloidogynidae</taxon>
        <taxon>Meloidogyninae</taxon>
        <taxon>Meloidogyne</taxon>
    </lineage>
</organism>
<keyword evidence="2" id="KW-1185">Reference proteome</keyword>
<evidence type="ECO:0000313" key="3">
    <source>
        <dbReference type="WBParaSite" id="scf7180000421361.g6754"/>
    </source>
</evidence>